<evidence type="ECO:0000313" key="12">
    <source>
        <dbReference type="EMBL" id="KST69173.1"/>
    </source>
</evidence>
<dbReference type="PIRSF" id="PIRSF003092">
    <property type="entry name" value="MinD"/>
    <property type="match status" value="1"/>
</dbReference>
<gene>
    <name evidence="12" type="ORF">BC008_03020</name>
    <name evidence="13" type="ORF">BC008_03120</name>
</gene>
<protein>
    <recommendedName>
        <fullName evidence="2">Septum site-determining protein MinD</fullName>
    </recommendedName>
    <alternativeName>
        <fullName evidence="9">Cell division inhibitor MinD</fullName>
    </alternativeName>
</protein>
<evidence type="ECO:0000256" key="1">
    <source>
        <dbReference type="ARBA" id="ARBA00010257"/>
    </source>
</evidence>
<dbReference type="EMBL" id="LMTZ01000033">
    <property type="protein sequence ID" value="KST69193.1"/>
    <property type="molecule type" value="Genomic_DNA"/>
</dbReference>
<dbReference type="SUPFAM" id="SSF52540">
    <property type="entry name" value="P-loop containing nucleoside triphosphate hydrolases"/>
    <property type="match status" value="1"/>
</dbReference>
<dbReference type="NCBIfam" id="TIGR01968">
    <property type="entry name" value="minD_bact"/>
    <property type="match status" value="1"/>
</dbReference>
<feature type="domain" description="CobQ/CobB/MinD/ParA nucleotide binding" evidence="11">
    <location>
        <begin position="5"/>
        <end position="218"/>
    </location>
</feature>
<evidence type="ECO:0000313" key="14">
    <source>
        <dbReference type="Proteomes" id="UP000053372"/>
    </source>
</evidence>
<evidence type="ECO:0000256" key="3">
    <source>
        <dbReference type="ARBA" id="ARBA00022618"/>
    </source>
</evidence>
<keyword evidence="3" id="KW-0132">Cell division</keyword>
<evidence type="ECO:0000256" key="7">
    <source>
        <dbReference type="ARBA" id="ARBA00023306"/>
    </source>
</evidence>
<dbReference type="EMBL" id="LMTZ01000034">
    <property type="protein sequence ID" value="KST69173.1"/>
    <property type="molecule type" value="Genomic_DNA"/>
</dbReference>
<comment type="caution">
    <text evidence="13">The sequence shown here is derived from an EMBL/GenBank/DDBJ whole genome shotgun (WGS) entry which is preliminary data.</text>
</comment>
<evidence type="ECO:0000313" key="13">
    <source>
        <dbReference type="EMBL" id="KST69193.1"/>
    </source>
</evidence>
<dbReference type="OrthoDB" id="9773088at2"/>
<dbReference type="GO" id="GO:0005524">
    <property type="term" value="F:ATP binding"/>
    <property type="evidence" value="ECO:0007669"/>
    <property type="project" value="UniProtKB-KW"/>
</dbReference>
<dbReference type="GO" id="GO:0016887">
    <property type="term" value="F:ATP hydrolysis activity"/>
    <property type="evidence" value="ECO:0007669"/>
    <property type="project" value="InterPro"/>
</dbReference>
<dbReference type="GO" id="GO:0051782">
    <property type="term" value="P:negative regulation of cell division"/>
    <property type="evidence" value="ECO:0007669"/>
    <property type="project" value="TreeGrafter"/>
</dbReference>
<dbReference type="AlphaFoldDB" id="A0A0V7ZXA0"/>
<dbReference type="InterPro" id="IPR010223">
    <property type="entry name" value="MinD"/>
</dbReference>
<evidence type="ECO:0000256" key="4">
    <source>
        <dbReference type="ARBA" id="ARBA00022741"/>
    </source>
</evidence>
<keyword evidence="6" id="KW-0717">Septation</keyword>
<reference evidence="13 14" key="1">
    <citation type="journal article" date="2015" name="Genome Announc.">
        <title>Draft Genome of the Euendolithic (true boring) Cyanobacterium Mastigocoleus testarum strain BC008.</title>
        <authorList>
            <person name="Guida B.S."/>
            <person name="Garcia-Pichel F."/>
        </authorList>
    </citation>
    <scope>NUCLEOTIDE SEQUENCE [LARGE SCALE GENOMIC DNA]</scope>
    <source>
        <strain evidence="13 14">BC008</strain>
    </source>
</reference>
<comment type="function">
    <text evidence="8">ATPase required for the correct placement of the division site. Cell division inhibitors MinC and MinD act in concert to form an inhibitor capable of blocking formation of the polar Z ring septums. Rapidly oscillates between the poles of the cell to destabilize FtsZ filaments that have formed before they mature into polar Z rings.</text>
</comment>
<dbReference type="GO" id="GO:0005829">
    <property type="term" value="C:cytosol"/>
    <property type="evidence" value="ECO:0007669"/>
    <property type="project" value="TreeGrafter"/>
</dbReference>
<accession>A0A0V7ZXA0</accession>
<evidence type="ECO:0000256" key="9">
    <source>
        <dbReference type="ARBA" id="ARBA00032845"/>
    </source>
</evidence>
<evidence type="ECO:0000256" key="2">
    <source>
        <dbReference type="ARBA" id="ARBA00016887"/>
    </source>
</evidence>
<dbReference type="Pfam" id="PF01656">
    <property type="entry name" value="CbiA"/>
    <property type="match status" value="1"/>
</dbReference>
<feature type="binding site" evidence="10">
    <location>
        <begin position="11"/>
        <end position="18"/>
    </location>
    <ligand>
        <name>ATP</name>
        <dbReference type="ChEBI" id="CHEBI:30616"/>
    </ligand>
</feature>
<evidence type="ECO:0000256" key="10">
    <source>
        <dbReference type="PIRSR" id="PIRSR003092-1"/>
    </source>
</evidence>
<sequence>MTRIIVITSGKGGVGKTTVTANLGMALAKIGSQVALVDADFGLRNLDLLLGLENRIVYTAVEVLARECRLEQALVKDKRQPNLVLLPASQNRTKDAVSPEQMKLLVNALAQRYKYVLIDSPAGIENGFKNATAPAKEALIVTTPEIAAVRDADRVVGLLEAQGIKRIHLIVNRIRPAMVRVDDMMSVEDVQELLAIPLIGIIPDDERVIVSTNRGEPLVLSSENSSLATVAFENIARRLEGETVEFLDLDSPNDNIFSRLRRLLWTKIL</sequence>
<organism evidence="13 14">
    <name type="scientific">Mastigocoleus testarum BC008</name>
    <dbReference type="NCBI Taxonomy" id="371196"/>
    <lineage>
        <taxon>Bacteria</taxon>
        <taxon>Bacillati</taxon>
        <taxon>Cyanobacteriota</taxon>
        <taxon>Cyanophyceae</taxon>
        <taxon>Nostocales</taxon>
        <taxon>Hapalosiphonaceae</taxon>
        <taxon>Mastigocoleus</taxon>
    </lineage>
</organism>
<evidence type="ECO:0000256" key="6">
    <source>
        <dbReference type="ARBA" id="ARBA00023210"/>
    </source>
</evidence>
<comment type="similarity">
    <text evidence="1">Belongs to the ParA family. MinD subfamily.</text>
</comment>
<dbReference type="InterPro" id="IPR002586">
    <property type="entry name" value="CobQ/CobB/MinD/ParA_Nub-bd_dom"/>
</dbReference>
<dbReference type="Proteomes" id="UP000053372">
    <property type="component" value="Unassembled WGS sequence"/>
</dbReference>
<dbReference type="GO" id="GO:0000917">
    <property type="term" value="P:division septum assembly"/>
    <property type="evidence" value="ECO:0007669"/>
    <property type="project" value="UniProtKB-KW"/>
</dbReference>
<dbReference type="InterPro" id="IPR025501">
    <property type="entry name" value="MinD_FleN"/>
</dbReference>
<dbReference type="PANTHER" id="PTHR43384:SF6">
    <property type="entry name" value="SEPTUM SITE-DETERMINING PROTEIN MIND HOMOLOG, CHLOROPLASTIC"/>
    <property type="match status" value="1"/>
</dbReference>
<dbReference type="InterPro" id="IPR027417">
    <property type="entry name" value="P-loop_NTPase"/>
</dbReference>
<dbReference type="GO" id="GO:0009898">
    <property type="term" value="C:cytoplasmic side of plasma membrane"/>
    <property type="evidence" value="ECO:0007669"/>
    <property type="project" value="TreeGrafter"/>
</dbReference>
<evidence type="ECO:0000259" key="11">
    <source>
        <dbReference type="Pfam" id="PF01656"/>
    </source>
</evidence>
<evidence type="ECO:0000256" key="5">
    <source>
        <dbReference type="ARBA" id="ARBA00022840"/>
    </source>
</evidence>
<name>A0A0V7ZXA0_9CYAN</name>
<keyword evidence="7" id="KW-0131">Cell cycle</keyword>
<keyword evidence="4 10" id="KW-0547">Nucleotide-binding</keyword>
<dbReference type="Gene3D" id="3.40.50.300">
    <property type="entry name" value="P-loop containing nucleotide triphosphate hydrolases"/>
    <property type="match status" value="1"/>
</dbReference>
<dbReference type="RefSeq" id="WP_027844158.1">
    <property type="nucleotide sequence ID" value="NZ_LMTZ01000033.1"/>
</dbReference>
<dbReference type="InterPro" id="IPR050625">
    <property type="entry name" value="ParA/MinD_ATPase"/>
</dbReference>
<proteinExistence type="inferred from homology"/>
<dbReference type="FunFam" id="3.40.50.300:FF:000068">
    <property type="entry name" value="Site-determining protein"/>
    <property type="match status" value="1"/>
</dbReference>
<dbReference type="PANTHER" id="PTHR43384">
    <property type="entry name" value="SEPTUM SITE-DETERMINING PROTEIN MIND HOMOLOG, CHLOROPLASTIC-RELATED"/>
    <property type="match status" value="1"/>
</dbReference>
<dbReference type="CDD" id="cd02036">
    <property type="entry name" value="MinD"/>
    <property type="match status" value="1"/>
</dbReference>
<keyword evidence="5 10" id="KW-0067">ATP-binding</keyword>
<keyword evidence="14" id="KW-1185">Reference proteome</keyword>
<evidence type="ECO:0000256" key="8">
    <source>
        <dbReference type="ARBA" id="ARBA00025436"/>
    </source>
</evidence>